<evidence type="ECO:0000313" key="2">
    <source>
        <dbReference type="EMBL" id="KAL3698409.1"/>
    </source>
</evidence>
<proteinExistence type="predicted"/>
<dbReference type="PANTHER" id="PTHR31389">
    <property type="entry name" value="LD39211P"/>
    <property type="match status" value="1"/>
</dbReference>
<name>A0ABD3I5T0_9MARC</name>
<evidence type="ECO:0000256" key="1">
    <source>
        <dbReference type="SAM" id="Phobius"/>
    </source>
</evidence>
<protein>
    <submittedName>
        <fullName evidence="2">Uncharacterized protein</fullName>
    </submittedName>
</protein>
<dbReference type="AlphaFoldDB" id="A0ABD3I5T0"/>
<keyword evidence="1" id="KW-1133">Transmembrane helix</keyword>
<gene>
    <name evidence="2" type="ORF">R1sor_012485</name>
</gene>
<keyword evidence="1" id="KW-0812">Transmembrane</keyword>
<dbReference type="PANTHER" id="PTHR31389:SF9">
    <property type="match status" value="1"/>
</dbReference>
<keyword evidence="1" id="KW-0472">Membrane</keyword>
<reference evidence="2 3" key="1">
    <citation type="submission" date="2024-09" db="EMBL/GenBank/DDBJ databases">
        <title>Chromosome-scale assembly of Riccia sorocarpa.</title>
        <authorList>
            <person name="Paukszto L."/>
        </authorList>
    </citation>
    <scope>NUCLEOTIDE SEQUENCE [LARGE SCALE GENOMIC DNA]</scope>
    <source>
        <strain evidence="2">LP-2024</strain>
        <tissue evidence="2">Aerial parts of the thallus</tissue>
    </source>
</reference>
<feature type="transmembrane region" description="Helical" evidence="1">
    <location>
        <begin position="53"/>
        <end position="75"/>
    </location>
</feature>
<dbReference type="EMBL" id="JBJQOH010000002">
    <property type="protein sequence ID" value="KAL3698409.1"/>
    <property type="molecule type" value="Genomic_DNA"/>
</dbReference>
<accession>A0ABD3I5T0</accession>
<organism evidence="2 3">
    <name type="scientific">Riccia sorocarpa</name>
    <dbReference type="NCBI Taxonomy" id="122646"/>
    <lineage>
        <taxon>Eukaryota</taxon>
        <taxon>Viridiplantae</taxon>
        <taxon>Streptophyta</taxon>
        <taxon>Embryophyta</taxon>
        <taxon>Marchantiophyta</taxon>
        <taxon>Marchantiopsida</taxon>
        <taxon>Marchantiidae</taxon>
        <taxon>Marchantiales</taxon>
        <taxon>Ricciaceae</taxon>
        <taxon>Riccia</taxon>
    </lineage>
</organism>
<sequence length="620" mass="69077">MSHSKNHPYSSMNLRYGHPRDFNNELNGTNNQTQEVFPSQIMSSMFSTRARRITLGIILMGLLAVLNLGAFFAALRMGLVFYPPDEGPFAGSLHGEPDFEVCLMISVGDDRDQPNDKAVPFSEINRLIDPFISEIKDRPPGTKVLLAADYTSVTCKMVRDRLEEEEVSDAVESSCQTPGEVYKSILRSGKQRVTCGVMVIGESSNYVPQLTLEWAQLIQWQTLRVVNLDEEVPSRSAPQLPQEMWQPTVVTAFSGNHFPVAALLLRSLAKAGQEAADAGLYNISVVVYSIEKFNSTLQGIFDCVVREMNEVYHVSTEARVFNFSAVPEWMRLDPFRPYNGTGEYAWKVAIIHQILVERGFVIWSDAGNRFTFHGLVETLNTTLAHGFTSRNTVGILPHWVHPGMLKYFRYNFHHDPPVPNCDGSSIGLTLDKYEKVMRPWYECSQTRQCLAPDGSSRLNHRQDQSALTIVTSMNGLVCQGISGSVKRHMDGHSTDYVGTNPTACYTDPLQVVPPDEFFAQLGSNPGNSTTVFTFNKSLLKHAAQSSHIVRSLIIEKVGPTVILHPAGRGFLSVDQQGGEVFEFLNLPFQRLVPVSVSVPHPADNTLLAVLEKIHASLKFR</sequence>
<comment type="caution">
    <text evidence="2">The sequence shown here is derived from an EMBL/GenBank/DDBJ whole genome shotgun (WGS) entry which is preliminary data.</text>
</comment>
<evidence type="ECO:0000313" key="3">
    <source>
        <dbReference type="Proteomes" id="UP001633002"/>
    </source>
</evidence>
<keyword evidence="3" id="KW-1185">Reference proteome</keyword>
<dbReference type="Proteomes" id="UP001633002">
    <property type="component" value="Unassembled WGS sequence"/>
</dbReference>